<evidence type="ECO:0000313" key="3">
    <source>
        <dbReference type="Proteomes" id="UP001465976"/>
    </source>
</evidence>
<sequence length="217" mass="23126">MSYNLDQWNKITHSPTSVEAASHGISSLTSPASTTVVNTSARQPAIPAGSWSTSVGPIMGSVLGGIFGAALIVCALWLHSRKRSRARRPVFDFPETLVDPLPSGREAKTRRPHLSAGFQELVPQLRNPSETHVSIAVAFIPDARVVAVPATSDGAAPAVPASDDTSDYATEQFGVGNEVFTTNELVLELNQEVQTGERWNSSESLLGCPESEIGRAY</sequence>
<protein>
    <submittedName>
        <fullName evidence="2">Uncharacterized protein</fullName>
    </submittedName>
</protein>
<dbReference type="Proteomes" id="UP001465976">
    <property type="component" value="Unassembled WGS sequence"/>
</dbReference>
<accession>A0ABR3EZ18</accession>
<keyword evidence="1" id="KW-0472">Membrane</keyword>
<gene>
    <name evidence="2" type="ORF">V5O48_013822</name>
</gene>
<proteinExistence type="predicted"/>
<comment type="caution">
    <text evidence="2">The sequence shown here is derived from an EMBL/GenBank/DDBJ whole genome shotgun (WGS) entry which is preliminary data.</text>
</comment>
<dbReference type="EMBL" id="JBAHYK010001398">
    <property type="protein sequence ID" value="KAL0568172.1"/>
    <property type="molecule type" value="Genomic_DNA"/>
</dbReference>
<keyword evidence="1" id="KW-0812">Transmembrane</keyword>
<feature type="transmembrane region" description="Helical" evidence="1">
    <location>
        <begin position="58"/>
        <end position="78"/>
    </location>
</feature>
<reference evidence="2 3" key="1">
    <citation type="submission" date="2024-02" db="EMBL/GenBank/DDBJ databases">
        <title>A draft genome for the cacao thread blight pathogen Marasmius crinis-equi.</title>
        <authorList>
            <person name="Cohen S.P."/>
            <person name="Baruah I.K."/>
            <person name="Amoako-Attah I."/>
            <person name="Bukari Y."/>
            <person name="Meinhardt L.W."/>
            <person name="Bailey B.A."/>
        </authorList>
    </citation>
    <scope>NUCLEOTIDE SEQUENCE [LARGE SCALE GENOMIC DNA]</scope>
    <source>
        <strain evidence="2 3">GH-76</strain>
    </source>
</reference>
<keyword evidence="1" id="KW-1133">Transmembrane helix</keyword>
<keyword evidence="3" id="KW-1185">Reference proteome</keyword>
<organism evidence="2 3">
    <name type="scientific">Marasmius crinis-equi</name>
    <dbReference type="NCBI Taxonomy" id="585013"/>
    <lineage>
        <taxon>Eukaryota</taxon>
        <taxon>Fungi</taxon>
        <taxon>Dikarya</taxon>
        <taxon>Basidiomycota</taxon>
        <taxon>Agaricomycotina</taxon>
        <taxon>Agaricomycetes</taxon>
        <taxon>Agaricomycetidae</taxon>
        <taxon>Agaricales</taxon>
        <taxon>Marasmiineae</taxon>
        <taxon>Marasmiaceae</taxon>
        <taxon>Marasmius</taxon>
    </lineage>
</organism>
<name>A0ABR3EZ18_9AGAR</name>
<evidence type="ECO:0000313" key="2">
    <source>
        <dbReference type="EMBL" id="KAL0568172.1"/>
    </source>
</evidence>
<evidence type="ECO:0000256" key="1">
    <source>
        <dbReference type="SAM" id="Phobius"/>
    </source>
</evidence>